<keyword evidence="3" id="KW-0472">Membrane</keyword>
<dbReference type="EMBL" id="JAAWWB010000014">
    <property type="protein sequence ID" value="KAG6767157.1"/>
    <property type="molecule type" value="Genomic_DNA"/>
</dbReference>
<dbReference type="GO" id="GO:0005524">
    <property type="term" value="F:ATP binding"/>
    <property type="evidence" value="ECO:0007669"/>
    <property type="project" value="UniProtKB-KW"/>
</dbReference>
<dbReference type="SMART" id="SM00382">
    <property type="entry name" value="AAA"/>
    <property type="match status" value="1"/>
</dbReference>
<feature type="domain" description="AAA+ ATPase" evidence="7">
    <location>
        <begin position="921"/>
        <end position="1059"/>
    </location>
</feature>
<reference evidence="8" key="1">
    <citation type="journal article" date="2020" name="bioRxiv">
        <title>Hybrid origin of Populus tomentosa Carr. identified through genome sequencing and phylogenomic analysis.</title>
        <authorList>
            <person name="An X."/>
            <person name="Gao K."/>
            <person name="Chen Z."/>
            <person name="Li J."/>
            <person name="Yang X."/>
            <person name="Yang X."/>
            <person name="Zhou J."/>
            <person name="Guo T."/>
            <person name="Zhao T."/>
            <person name="Huang S."/>
            <person name="Miao D."/>
            <person name="Khan W.U."/>
            <person name="Rao P."/>
            <person name="Ye M."/>
            <person name="Lei B."/>
            <person name="Liao W."/>
            <person name="Wang J."/>
            <person name="Ji L."/>
            <person name="Li Y."/>
            <person name="Guo B."/>
            <person name="Mustafa N.S."/>
            <person name="Li S."/>
            <person name="Yun Q."/>
            <person name="Keller S.R."/>
            <person name="Mao J."/>
            <person name="Zhang R."/>
            <person name="Strauss S.H."/>
        </authorList>
    </citation>
    <scope>NUCLEOTIDE SEQUENCE</scope>
    <source>
        <strain evidence="8">GM15</strain>
        <tissue evidence="8">Leaf</tissue>
    </source>
</reference>
<organism evidence="8 9">
    <name type="scientific">Populus tomentosa</name>
    <name type="common">Chinese white poplar</name>
    <dbReference type="NCBI Taxonomy" id="118781"/>
    <lineage>
        <taxon>Eukaryota</taxon>
        <taxon>Viridiplantae</taxon>
        <taxon>Streptophyta</taxon>
        <taxon>Embryophyta</taxon>
        <taxon>Tracheophyta</taxon>
        <taxon>Spermatophyta</taxon>
        <taxon>Magnoliopsida</taxon>
        <taxon>eudicotyledons</taxon>
        <taxon>Gunneridae</taxon>
        <taxon>Pentapetalae</taxon>
        <taxon>rosids</taxon>
        <taxon>fabids</taxon>
        <taxon>Malpighiales</taxon>
        <taxon>Salicaceae</taxon>
        <taxon>Saliceae</taxon>
        <taxon>Populus</taxon>
    </lineage>
</organism>
<keyword evidence="3" id="KW-1000">Mitochondrion outer membrane</keyword>
<dbReference type="InterPro" id="IPR051701">
    <property type="entry name" value="Mito_OM_Translocase_MSP1"/>
</dbReference>
<dbReference type="InterPro" id="IPR003960">
    <property type="entry name" value="ATPase_AAA_CS"/>
</dbReference>
<feature type="compositionally biased region" description="Acidic residues" evidence="6">
    <location>
        <begin position="272"/>
        <end position="299"/>
    </location>
</feature>
<keyword evidence="4" id="KW-0067">ATP-binding</keyword>
<feature type="region of interest" description="Disordered" evidence="6">
    <location>
        <begin position="90"/>
        <end position="113"/>
    </location>
</feature>
<feature type="region of interest" description="Disordered" evidence="6">
    <location>
        <begin position="272"/>
        <end position="311"/>
    </location>
</feature>
<keyword evidence="9" id="KW-1185">Reference proteome</keyword>
<gene>
    <name evidence="8" type="ORF">POTOM_028337</name>
</gene>
<evidence type="ECO:0000313" key="8">
    <source>
        <dbReference type="EMBL" id="KAG6767157.1"/>
    </source>
</evidence>
<evidence type="ECO:0000256" key="3">
    <source>
        <dbReference type="ARBA" id="ARBA00022787"/>
    </source>
</evidence>
<keyword evidence="2" id="KW-0547">Nucleotide-binding</keyword>
<dbReference type="AlphaFoldDB" id="A0A8X7ZG18"/>
<dbReference type="PANTHER" id="PTHR45644">
    <property type="entry name" value="AAA ATPASE, PUTATIVE (AFU_ORTHOLOGUE AFUA_2G12920)-RELATED-RELATED"/>
    <property type="match status" value="1"/>
</dbReference>
<dbReference type="InterPro" id="IPR041569">
    <property type="entry name" value="AAA_lid_3"/>
</dbReference>
<dbReference type="Pfam" id="PF17862">
    <property type="entry name" value="AAA_lid_3"/>
    <property type="match status" value="1"/>
</dbReference>
<feature type="compositionally biased region" description="Low complexity" evidence="6">
    <location>
        <begin position="366"/>
        <end position="384"/>
    </location>
</feature>
<dbReference type="GO" id="GO:0016887">
    <property type="term" value="F:ATP hydrolysis activity"/>
    <property type="evidence" value="ECO:0007669"/>
    <property type="project" value="InterPro"/>
</dbReference>
<evidence type="ECO:0000313" key="9">
    <source>
        <dbReference type="Proteomes" id="UP000886885"/>
    </source>
</evidence>
<dbReference type="Pfam" id="PF00004">
    <property type="entry name" value="AAA"/>
    <property type="match status" value="1"/>
</dbReference>
<dbReference type="PANTHER" id="PTHR45644:SF78">
    <property type="entry name" value="P-LOOP CONTAINING NUCLEOSIDE TRIPHOSPHATE HYDROLASES SUPERFAMILY PROTEIN"/>
    <property type="match status" value="1"/>
</dbReference>
<protein>
    <recommendedName>
        <fullName evidence="7">AAA+ ATPase domain-containing protein</fullName>
    </recommendedName>
</protein>
<dbReference type="InterPro" id="IPR003959">
    <property type="entry name" value="ATPase_AAA_core"/>
</dbReference>
<name>A0A8X7ZG18_POPTO</name>
<accession>A0A8X7ZG18</accession>
<evidence type="ECO:0000256" key="4">
    <source>
        <dbReference type="ARBA" id="ARBA00022840"/>
    </source>
</evidence>
<comment type="subcellular location">
    <subcellularLocation>
        <location evidence="1">Mitochondrion outer membrane</location>
        <topology evidence="1">Single-pass membrane protein</topology>
    </subcellularLocation>
</comment>
<feature type="region of interest" description="Disordered" evidence="6">
    <location>
        <begin position="365"/>
        <end position="387"/>
    </location>
</feature>
<dbReference type="PROSITE" id="PS00674">
    <property type="entry name" value="AAA"/>
    <property type="match status" value="1"/>
</dbReference>
<keyword evidence="5" id="KW-0496">Mitochondrion</keyword>
<evidence type="ECO:0000256" key="1">
    <source>
        <dbReference type="ARBA" id="ARBA00004572"/>
    </source>
</evidence>
<comment type="caution">
    <text evidence="8">The sequence shown here is derived from an EMBL/GenBank/DDBJ whole genome shotgun (WGS) entry which is preliminary data.</text>
</comment>
<evidence type="ECO:0000256" key="5">
    <source>
        <dbReference type="ARBA" id="ARBA00023128"/>
    </source>
</evidence>
<proteinExistence type="predicted"/>
<dbReference type="OrthoDB" id="834151at2759"/>
<dbReference type="GO" id="GO:0005741">
    <property type="term" value="C:mitochondrial outer membrane"/>
    <property type="evidence" value="ECO:0007669"/>
    <property type="project" value="UniProtKB-SubCell"/>
</dbReference>
<evidence type="ECO:0000256" key="2">
    <source>
        <dbReference type="ARBA" id="ARBA00022741"/>
    </source>
</evidence>
<sequence>MYTGIFKCRNQRWCSFFHPSKHFIRPNCQDRPLSCTTVVRDHLSHVSFIKRQLLHSISSRSTAFGNSDSGLHIRSNMCWTNIQFRTFSSGANGRNTSEDKHGPVKDGANFDNEKTQRERVSEEAKHCDAHAQLGEQDQKEWLHNEKLAIESKRKESPFLTRREKFKNEFLRRIVPWEKLHVSWDNFPYYINEHTKNTLVECVASHLKHKKCTTSYGARLTSSSGRIMLQSVPGTELYRERTVKALARDLKVPLLVLDSSVLAPYDFGDDEIESDDSAGEESCSESEVEDDNDAVNEEEWTSSAEAKSDCSDDDAVDLEANAEAALKKLLPCSLEEFEKVCSLKYQLSDRRYFTASLPVQIGGMRVSGECDSSSESSKNESAGTSEIPKRPLNKGNYFQLALHWDRVKYVGPSIRIEADDRVILGKIPTSDGLKNAYTTIRGRCHCTVDILLELNVLVVASFSVSIQLSDNYCPWQYIVHRVDDSDEVVTSKLLAELLIRECYVFRPLSSGQLGEVYEVNGDRVAVILDSGNDNKEDDGEKDEKLTEQPAKAPVYWIDAKDIEHDPDTGIEYCYIAMEVLCEVLRSVQPLIVYLPDSSQWLSRAVPKSNRKDFLSKVQEMFDKLSGPVVLICGQNKAETGSKEKERFTMLLPNLGRLAKLPLSLKHLTDGLRGAKRSNENDITKLFTNILCLYPPKENVVVGILLQALVSCETMTEAYFQEEDLLRTFNKQVEEDRRIVISRSNLIELHKVLEENEMSCMDLLHVNTDGLILTKRKAEKVIGWAKNHYLSSCLLPCIKGDRLSLPQESLEMAIMRLKEQETISEKPSQNLKACVYIFSSQCYEYVESFTYYVLISIEYKYQQNLAKDEYESNFVSAVVAPGEIGVKFNDVGALEEVKKALNELVILPMRRPELFSHGNLLRPCKGILLFGPPGTGKTLLAKALATEAGANFISITGSTLTSKWFGDAEKLTKALFSFASKLAPVIIFVDEVDSLLGARGGSFEHEATRRMRNEFMAAWDGLRSKDSQRILILGATNRPFDLDDAVIRRLPRRQLAIIHVDLPDAENRMKILRIILNRENLEADFQFDKLANATEGYSGSDLKNLCIAAAYRPVEELLEEEKGGKNGATPALRPLNLEDFIQSKAKVGPSVSFDAASMNELRKWNEQYGEGGNRKKSPFGF</sequence>
<evidence type="ECO:0000259" key="7">
    <source>
        <dbReference type="SMART" id="SM00382"/>
    </source>
</evidence>
<dbReference type="InterPro" id="IPR003593">
    <property type="entry name" value="AAA+_ATPase"/>
</dbReference>
<evidence type="ECO:0000256" key="6">
    <source>
        <dbReference type="SAM" id="MobiDB-lite"/>
    </source>
</evidence>
<dbReference type="Proteomes" id="UP000886885">
    <property type="component" value="Chromosome 7D"/>
</dbReference>